<comment type="catalytic activity">
    <reaction evidence="8">
        <text>N-terminal L-seryl-L-prolyl-L-lysyl-[protein] + 3 S-adenosyl-L-methionine = N-terminal N,N,N-trimethyl-L-seryl-L-prolyl-L-lysyl-[protein] + 3 S-adenosyl-L-homocysteine + 3 H(+)</text>
        <dbReference type="Rhea" id="RHEA:54724"/>
        <dbReference type="Rhea" id="RHEA-COMP:13789"/>
        <dbReference type="Rhea" id="RHEA-COMP:13973"/>
        <dbReference type="ChEBI" id="CHEBI:15378"/>
        <dbReference type="ChEBI" id="CHEBI:57856"/>
        <dbReference type="ChEBI" id="CHEBI:59789"/>
        <dbReference type="ChEBI" id="CHEBI:138061"/>
        <dbReference type="ChEBI" id="CHEBI:138317"/>
        <dbReference type="EC" id="2.1.1.244"/>
    </reaction>
</comment>
<evidence type="ECO:0000313" key="13">
    <source>
        <dbReference type="EMBL" id="CAF1265166.1"/>
    </source>
</evidence>
<dbReference type="SUPFAM" id="SSF56112">
    <property type="entry name" value="Protein kinase-like (PK-like)"/>
    <property type="match status" value="1"/>
</dbReference>
<dbReference type="CDD" id="cd02440">
    <property type="entry name" value="AdoMet_MTases"/>
    <property type="match status" value="1"/>
</dbReference>
<comment type="caution">
    <text evidence="13">The sequence shown here is derived from an EMBL/GenBank/DDBJ whole genome shotgun (WGS) entry which is preliminary data.</text>
</comment>
<evidence type="ECO:0000256" key="7">
    <source>
        <dbReference type="ARBA" id="ARBA00043129"/>
    </source>
</evidence>
<comment type="similarity">
    <text evidence="1">Belongs to the methyltransferase superfamily. NTM1 family.</text>
</comment>
<evidence type="ECO:0000256" key="3">
    <source>
        <dbReference type="ARBA" id="ARBA00022679"/>
    </source>
</evidence>
<comment type="catalytic activity">
    <reaction evidence="9">
        <text>N-terminal L-prolyl-L-prolyl-L-lysyl-[protein] + 2 S-adenosyl-L-methionine = N-terminal N,N-dimethyl-L-prolyl-L-prolyl-L-lysyl-[protein] + 2 S-adenosyl-L-homocysteine + 2 H(+)</text>
        <dbReference type="Rhea" id="RHEA:54736"/>
        <dbReference type="Rhea" id="RHEA-COMP:13787"/>
        <dbReference type="Rhea" id="RHEA-COMP:13974"/>
        <dbReference type="ChEBI" id="CHEBI:15378"/>
        <dbReference type="ChEBI" id="CHEBI:57856"/>
        <dbReference type="ChEBI" id="CHEBI:59789"/>
        <dbReference type="ChEBI" id="CHEBI:138059"/>
        <dbReference type="ChEBI" id="CHEBI:138318"/>
        <dbReference type="EC" id="2.1.1.244"/>
    </reaction>
</comment>
<evidence type="ECO:0000256" key="1">
    <source>
        <dbReference type="ARBA" id="ARBA00009059"/>
    </source>
</evidence>
<accession>A0A815AW02</accession>
<evidence type="ECO:0000256" key="11">
    <source>
        <dbReference type="SAM" id="MobiDB-lite"/>
    </source>
</evidence>
<dbReference type="Gene3D" id="3.40.50.150">
    <property type="entry name" value="Vaccinia Virus protein VP39"/>
    <property type="match status" value="1"/>
</dbReference>
<dbReference type="GO" id="GO:0071885">
    <property type="term" value="F:N-terminal protein N-methyltransferase activity"/>
    <property type="evidence" value="ECO:0007669"/>
    <property type="project" value="UniProtKB-EC"/>
</dbReference>
<evidence type="ECO:0000256" key="10">
    <source>
        <dbReference type="ARBA" id="ARBA00048167"/>
    </source>
</evidence>
<dbReference type="InterPro" id="IPR008576">
    <property type="entry name" value="MeTrfase_NTM1"/>
</dbReference>
<dbReference type="PANTHER" id="PTHR12753">
    <property type="entry name" value="AD-003 - RELATED"/>
    <property type="match status" value="1"/>
</dbReference>
<reference evidence="13" key="1">
    <citation type="submission" date="2021-02" db="EMBL/GenBank/DDBJ databases">
        <authorList>
            <person name="Nowell W R."/>
        </authorList>
    </citation>
    <scope>NUCLEOTIDE SEQUENCE</scope>
</reference>
<dbReference type="EC" id="2.1.1.244" evidence="5"/>
<gene>
    <name evidence="13" type="ORF">SEV965_LOCUS24451</name>
</gene>
<dbReference type="GO" id="GO:0032259">
    <property type="term" value="P:methylation"/>
    <property type="evidence" value="ECO:0007669"/>
    <property type="project" value="UniProtKB-KW"/>
</dbReference>
<sequence length="401" mass="46964">MSKKKESSEMNERMEGEYEDAKERQRVTRNYYSSRPKTFDTMLGGYTQVHDADIQESNQLLQSLFKQYNGKLGSSHCLELGCGIGRVTKNLLSNYFEHIDINDLLEEYCQQTRTLFENDENKIDQSFVCSIGDLELNKFPKYDLIWAQWVLGYLDGDDLVSLLRKLKLTLKKNGLIVIKDNCVGNGQEPEFDPDDQYYVRSGEQFYDIAHRAGFILVKDQSSKLKKKEQKKEISSIISDIDTIEEVILPKLVPNGELGKDLVYCHNDLLVKNIIYDKKSETISFIDFEYTRLNYYLFDIANHFVEYAGVDDADFNLYPTHDEQKRWLKIYFDERQMNKQIINDDLCYIIDKFSALAHLMWGLWALVQSGLSQIDFDYLNYAKVRLDCYRKLRTILFQTIST</sequence>
<keyword evidence="4" id="KW-0949">S-adenosyl-L-methionine</keyword>
<evidence type="ECO:0000259" key="12">
    <source>
        <dbReference type="Pfam" id="PF01636"/>
    </source>
</evidence>
<evidence type="ECO:0000256" key="2">
    <source>
        <dbReference type="ARBA" id="ARBA00022603"/>
    </source>
</evidence>
<dbReference type="PANTHER" id="PTHR12753:SF0">
    <property type="entry name" value="ALPHA N-TERMINAL PROTEIN METHYLTRANSFERASE 1"/>
    <property type="match status" value="1"/>
</dbReference>
<proteinExistence type="inferred from homology"/>
<dbReference type="Proteomes" id="UP000663889">
    <property type="component" value="Unassembled WGS sequence"/>
</dbReference>
<evidence type="ECO:0000256" key="4">
    <source>
        <dbReference type="ARBA" id="ARBA00022691"/>
    </source>
</evidence>
<evidence type="ECO:0000256" key="8">
    <source>
        <dbReference type="ARBA" id="ARBA00047306"/>
    </source>
</evidence>
<dbReference type="AlphaFoldDB" id="A0A815AW02"/>
<dbReference type="Pfam" id="PF01636">
    <property type="entry name" value="APH"/>
    <property type="match status" value="1"/>
</dbReference>
<keyword evidence="3" id="KW-0808">Transferase</keyword>
<feature type="domain" description="Aminoglycoside phosphotransferase" evidence="12">
    <location>
        <begin position="247"/>
        <end position="305"/>
    </location>
</feature>
<organism evidence="13 14">
    <name type="scientific">Rotaria sordida</name>
    <dbReference type="NCBI Taxonomy" id="392033"/>
    <lineage>
        <taxon>Eukaryota</taxon>
        <taxon>Metazoa</taxon>
        <taxon>Spiralia</taxon>
        <taxon>Gnathifera</taxon>
        <taxon>Rotifera</taxon>
        <taxon>Eurotatoria</taxon>
        <taxon>Bdelloidea</taxon>
        <taxon>Philodinida</taxon>
        <taxon>Philodinidae</taxon>
        <taxon>Rotaria</taxon>
    </lineage>
</organism>
<evidence type="ECO:0000256" key="9">
    <source>
        <dbReference type="ARBA" id="ARBA00047885"/>
    </source>
</evidence>
<dbReference type="EMBL" id="CAJNOU010001888">
    <property type="protein sequence ID" value="CAF1265166.1"/>
    <property type="molecule type" value="Genomic_DNA"/>
</dbReference>
<protein>
    <recommendedName>
        <fullName evidence="6">Alpha N-terminal protein methyltransferase 1</fullName>
        <ecNumber evidence="5">2.1.1.244</ecNumber>
    </recommendedName>
    <alternativeName>
        <fullName evidence="7">X-Pro-Lys N-terminal protein methyltransferase 1</fullName>
    </alternativeName>
</protein>
<dbReference type="Gene3D" id="3.90.1200.10">
    <property type="match status" value="1"/>
</dbReference>
<evidence type="ECO:0000256" key="5">
    <source>
        <dbReference type="ARBA" id="ARBA00039112"/>
    </source>
</evidence>
<comment type="catalytic activity">
    <reaction evidence="10">
        <text>N-terminal L-alanyl-L-prolyl-L-lysyl-[protein] + 3 S-adenosyl-L-methionine = N-terminal N,N,N-trimethyl-L-alanyl-L-prolyl-L-lysyl-[protein] + 3 S-adenosyl-L-homocysteine + 3 H(+)</text>
        <dbReference type="Rhea" id="RHEA:54712"/>
        <dbReference type="Rhea" id="RHEA-COMP:13785"/>
        <dbReference type="Rhea" id="RHEA-COMP:13971"/>
        <dbReference type="ChEBI" id="CHEBI:15378"/>
        <dbReference type="ChEBI" id="CHEBI:57856"/>
        <dbReference type="ChEBI" id="CHEBI:59789"/>
        <dbReference type="ChEBI" id="CHEBI:138057"/>
        <dbReference type="ChEBI" id="CHEBI:138315"/>
        <dbReference type="EC" id="2.1.1.244"/>
    </reaction>
</comment>
<dbReference type="InterPro" id="IPR011009">
    <property type="entry name" value="Kinase-like_dom_sf"/>
</dbReference>
<feature type="region of interest" description="Disordered" evidence="11">
    <location>
        <begin position="1"/>
        <end position="24"/>
    </location>
</feature>
<dbReference type="SUPFAM" id="SSF53335">
    <property type="entry name" value="S-adenosyl-L-methionine-dependent methyltransferases"/>
    <property type="match status" value="1"/>
</dbReference>
<dbReference type="InterPro" id="IPR029063">
    <property type="entry name" value="SAM-dependent_MTases_sf"/>
</dbReference>
<dbReference type="GO" id="GO:0005737">
    <property type="term" value="C:cytoplasm"/>
    <property type="evidence" value="ECO:0007669"/>
    <property type="project" value="TreeGrafter"/>
</dbReference>
<name>A0A815AW02_9BILA</name>
<dbReference type="InterPro" id="IPR002575">
    <property type="entry name" value="Aminoglycoside_PTrfase"/>
</dbReference>
<evidence type="ECO:0000313" key="14">
    <source>
        <dbReference type="Proteomes" id="UP000663889"/>
    </source>
</evidence>
<dbReference type="Pfam" id="PF05891">
    <property type="entry name" value="Methyltransf_PK"/>
    <property type="match status" value="1"/>
</dbReference>
<evidence type="ECO:0000256" key="6">
    <source>
        <dbReference type="ARBA" id="ARBA00039449"/>
    </source>
</evidence>
<keyword evidence="2" id="KW-0489">Methyltransferase</keyword>